<accession>I3S2P3</accession>
<evidence type="ECO:0000313" key="1">
    <source>
        <dbReference type="EMBL" id="AFK34535.1"/>
    </source>
</evidence>
<sequence>MIDLMSILALDTLDKNSLSCMLLSLHPQMHFEEFFLLIQGLMTKPSLIFHLVSLALSHTHQVYFHTLHKLLESLHIVA</sequence>
<dbReference type="EMBL" id="BT134740">
    <property type="protein sequence ID" value="AFK34535.1"/>
    <property type="molecule type" value="mRNA"/>
</dbReference>
<reference evidence="1" key="1">
    <citation type="submission" date="2012-05" db="EMBL/GenBank/DDBJ databases">
        <authorList>
            <person name="Krishnakumar V."/>
            <person name="Cheung F."/>
            <person name="Xiao Y."/>
            <person name="Chan A."/>
            <person name="Moskal W.A."/>
            <person name="Town C.D."/>
        </authorList>
    </citation>
    <scope>NUCLEOTIDE SEQUENCE</scope>
</reference>
<organism evidence="1">
    <name type="scientific">Medicago truncatula</name>
    <name type="common">Barrel medic</name>
    <name type="synonym">Medicago tribuloides</name>
    <dbReference type="NCBI Taxonomy" id="3880"/>
    <lineage>
        <taxon>Eukaryota</taxon>
        <taxon>Viridiplantae</taxon>
        <taxon>Streptophyta</taxon>
        <taxon>Embryophyta</taxon>
        <taxon>Tracheophyta</taxon>
        <taxon>Spermatophyta</taxon>
        <taxon>Magnoliopsida</taxon>
        <taxon>eudicotyledons</taxon>
        <taxon>Gunneridae</taxon>
        <taxon>Pentapetalae</taxon>
        <taxon>rosids</taxon>
        <taxon>fabids</taxon>
        <taxon>Fabales</taxon>
        <taxon>Fabaceae</taxon>
        <taxon>Papilionoideae</taxon>
        <taxon>50 kb inversion clade</taxon>
        <taxon>NPAAA clade</taxon>
        <taxon>Hologalegina</taxon>
        <taxon>IRL clade</taxon>
        <taxon>Trifolieae</taxon>
        <taxon>Medicago</taxon>
    </lineage>
</organism>
<name>I3S2P3_MEDTR</name>
<proteinExistence type="evidence at transcript level"/>
<dbReference type="AlphaFoldDB" id="I3S2P3"/>
<protein>
    <submittedName>
        <fullName evidence="1">Uncharacterized protein</fullName>
    </submittedName>
</protein>